<accession>A0A392VLX8</accession>
<evidence type="ECO:0000313" key="2">
    <source>
        <dbReference type="Proteomes" id="UP000265520"/>
    </source>
</evidence>
<evidence type="ECO:0000313" key="1">
    <source>
        <dbReference type="EMBL" id="MCI88483.1"/>
    </source>
</evidence>
<sequence length="29" mass="3207">GGATPTPPPRSRVPFLERKVEVTYETCMS</sequence>
<protein>
    <submittedName>
        <fullName evidence="1">Uncharacterized protein</fullName>
    </submittedName>
</protein>
<dbReference type="Proteomes" id="UP000265520">
    <property type="component" value="Unassembled WGS sequence"/>
</dbReference>
<feature type="non-terminal residue" evidence="1">
    <location>
        <position position="1"/>
    </location>
</feature>
<organism evidence="1 2">
    <name type="scientific">Trifolium medium</name>
    <dbReference type="NCBI Taxonomy" id="97028"/>
    <lineage>
        <taxon>Eukaryota</taxon>
        <taxon>Viridiplantae</taxon>
        <taxon>Streptophyta</taxon>
        <taxon>Embryophyta</taxon>
        <taxon>Tracheophyta</taxon>
        <taxon>Spermatophyta</taxon>
        <taxon>Magnoliopsida</taxon>
        <taxon>eudicotyledons</taxon>
        <taxon>Gunneridae</taxon>
        <taxon>Pentapetalae</taxon>
        <taxon>rosids</taxon>
        <taxon>fabids</taxon>
        <taxon>Fabales</taxon>
        <taxon>Fabaceae</taxon>
        <taxon>Papilionoideae</taxon>
        <taxon>50 kb inversion clade</taxon>
        <taxon>NPAAA clade</taxon>
        <taxon>Hologalegina</taxon>
        <taxon>IRL clade</taxon>
        <taxon>Trifolieae</taxon>
        <taxon>Trifolium</taxon>
    </lineage>
</organism>
<keyword evidence="2" id="KW-1185">Reference proteome</keyword>
<dbReference type="EMBL" id="LXQA011194388">
    <property type="protein sequence ID" value="MCI88483.1"/>
    <property type="molecule type" value="Genomic_DNA"/>
</dbReference>
<reference evidence="1 2" key="1">
    <citation type="journal article" date="2018" name="Front. Plant Sci.">
        <title>Red Clover (Trifolium pratense) and Zigzag Clover (T. medium) - A Picture of Genomic Similarities and Differences.</title>
        <authorList>
            <person name="Dluhosova J."/>
            <person name="Istvanek J."/>
            <person name="Nedelnik J."/>
            <person name="Repkova J."/>
        </authorList>
    </citation>
    <scope>NUCLEOTIDE SEQUENCE [LARGE SCALE GENOMIC DNA]</scope>
    <source>
        <strain evidence="2">cv. 10/8</strain>
        <tissue evidence="1">Leaf</tissue>
    </source>
</reference>
<name>A0A392VLX8_9FABA</name>
<proteinExistence type="predicted"/>
<comment type="caution">
    <text evidence="1">The sequence shown here is derived from an EMBL/GenBank/DDBJ whole genome shotgun (WGS) entry which is preliminary data.</text>
</comment>
<dbReference type="AlphaFoldDB" id="A0A392VLX8"/>